<keyword evidence="3" id="KW-1133">Transmembrane helix</keyword>
<dbReference type="PROSITE" id="PS50026">
    <property type="entry name" value="EGF_3"/>
    <property type="match status" value="1"/>
</dbReference>
<evidence type="ECO:0000256" key="2">
    <source>
        <dbReference type="SAM" id="MobiDB-lite"/>
    </source>
</evidence>
<feature type="region of interest" description="Disordered" evidence="2">
    <location>
        <begin position="692"/>
        <end position="749"/>
    </location>
</feature>
<dbReference type="PROSITE" id="PS00022">
    <property type="entry name" value="EGF_1"/>
    <property type="match status" value="1"/>
</dbReference>
<feature type="domain" description="EGF-like" evidence="5">
    <location>
        <begin position="605"/>
        <end position="645"/>
    </location>
</feature>
<accession>A0A0G4IFY1</accession>
<feature type="compositionally biased region" description="Acidic residues" evidence="2">
    <location>
        <begin position="700"/>
        <end position="711"/>
    </location>
</feature>
<dbReference type="PANTHER" id="PTHR22802:SF456">
    <property type="entry name" value="FI01427P"/>
    <property type="match status" value="1"/>
</dbReference>
<keyword evidence="3" id="KW-0472">Membrane</keyword>
<feature type="disulfide bond" evidence="1">
    <location>
        <begin position="616"/>
        <end position="633"/>
    </location>
</feature>
<dbReference type="PROSITE" id="PS50041">
    <property type="entry name" value="C_TYPE_LECTIN_2"/>
    <property type="match status" value="1"/>
</dbReference>
<feature type="compositionally biased region" description="Basic and acidic residues" evidence="2">
    <location>
        <begin position="847"/>
        <end position="867"/>
    </location>
</feature>
<feature type="signal peptide" evidence="4">
    <location>
        <begin position="1"/>
        <end position="22"/>
    </location>
</feature>
<feature type="domain" description="C-type lectin" evidence="6">
    <location>
        <begin position="34"/>
        <end position="179"/>
    </location>
</feature>
<gene>
    <name evidence="7" type="ORF">Cvel_14069</name>
</gene>
<keyword evidence="1" id="KW-0245">EGF-like domain</keyword>
<dbReference type="Pfam" id="PF00059">
    <property type="entry name" value="Lectin_C"/>
    <property type="match status" value="1"/>
</dbReference>
<dbReference type="SUPFAM" id="SSF57196">
    <property type="entry name" value="EGF/Laminin"/>
    <property type="match status" value="1"/>
</dbReference>
<organism evidence="7">
    <name type="scientific">Chromera velia CCMP2878</name>
    <dbReference type="NCBI Taxonomy" id="1169474"/>
    <lineage>
        <taxon>Eukaryota</taxon>
        <taxon>Sar</taxon>
        <taxon>Alveolata</taxon>
        <taxon>Colpodellida</taxon>
        <taxon>Chromeraceae</taxon>
        <taxon>Chromera</taxon>
    </lineage>
</organism>
<dbReference type="InterPro" id="IPR001304">
    <property type="entry name" value="C-type_lectin-like"/>
</dbReference>
<dbReference type="PANTHER" id="PTHR22802">
    <property type="entry name" value="C-TYPE LECTIN SUPERFAMILY MEMBER"/>
    <property type="match status" value="1"/>
</dbReference>
<dbReference type="VEuPathDB" id="CryptoDB:Cvel_14069"/>
<feature type="chain" id="PRO_5005192621" description="C-type lectin domain-containing protein" evidence="4">
    <location>
        <begin position="23"/>
        <end position="993"/>
    </location>
</feature>
<dbReference type="PROSITE" id="PS01186">
    <property type="entry name" value="EGF_2"/>
    <property type="match status" value="1"/>
</dbReference>
<keyword evidence="1" id="KW-1015">Disulfide bond</keyword>
<keyword evidence="4" id="KW-0732">Signal</keyword>
<evidence type="ECO:0000256" key="1">
    <source>
        <dbReference type="PROSITE-ProRule" id="PRU00076"/>
    </source>
</evidence>
<evidence type="ECO:0000256" key="3">
    <source>
        <dbReference type="SAM" id="Phobius"/>
    </source>
</evidence>
<dbReference type="CDD" id="cd00054">
    <property type="entry name" value="EGF_CA"/>
    <property type="match status" value="1"/>
</dbReference>
<keyword evidence="3" id="KW-0812">Transmembrane</keyword>
<proteinExistence type="predicted"/>
<dbReference type="SUPFAM" id="SSF56436">
    <property type="entry name" value="C-type lectin-like"/>
    <property type="match status" value="1"/>
</dbReference>
<dbReference type="EMBL" id="CDMZ01005939">
    <property type="protein sequence ID" value="CEM56075.1"/>
    <property type="molecule type" value="Genomic_DNA"/>
</dbReference>
<dbReference type="PhylomeDB" id="A0A0G4IFY1"/>
<comment type="caution">
    <text evidence="1">Lacks conserved residue(s) required for the propagation of feature annotation.</text>
</comment>
<feature type="transmembrane region" description="Helical" evidence="3">
    <location>
        <begin position="764"/>
        <end position="784"/>
    </location>
</feature>
<dbReference type="CDD" id="cd00037">
    <property type="entry name" value="CLECT"/>
    <property type="match status" value="1"/>
</dbReference>
<dbReference type="InterPro" id="IPR051004">
    <property type="entry name" value="DC-SIGN_domain-containing"/>
</dbReference>
<name>A0A0G4IFY1_9ALVE</name>
<protein>
    <recommendedName>
        <fullName evidence="8">C-type lectin domain-containing protein</fullName>
    </recommendedName>
</protein>
<evidence type="ECO:0000256" key="4">
    <source>
        <dbReference type="SAM" id="SignalP"/>
    </source>
</evidence>
<dbReference type="InterPro" id="IPR016187">
    <property type="entry name" value="CTDL_fold"/>
</dbReference>
<evidence type="ECO:0000313" key="7">
    <source>
        <dbReference type="EMBL" id="CEM56075.1"/>
    </source>
</evidence>
<dbReference type="InterPro" id="IPR000742">
    <property type="entry name" value="EGF"/>
</dbReference>
<dbReference type="Gene3D" id="2.10.25.10">
    <property type="entry name" value="Laminin"/>
    <property type="match status" value="1"/>
</dbReference>
<dbReference type="InterPro" id="IPR016186">
    <property type="entry name" value="C-type_lectin-like/link_sf"/>
</dbReference>
<dbReference type="Gene3D" id="3.10.100.10">
    <property type="entry name" value="Mannose-Binding Protein A, subunit A"/>
    <property type="match status" value="1"/>
</dbReference>
<reference evidence="7" key="1">
    <citation type="submission" date="2014-11" db="EMBL/GenBank/DDBJ databases">
        <authorList>
            <person name="Otto D Thomas"/>
            <person name="Naeem Raeece"/>
        </authorList>
    </citation>
    <scope>NUCLEOTIDE SEQUENCE</scope>
</reference>
<feature type="region of interest" description="Disordered" evidence="2">
    <location>
        <begin position="847"/>
        <end position="993"/>
    </location>
</feature>
<feature type="disulfide bond" evidence="1">
    <location>
        <begin position="635"/>
        <end position="644"/>
    </location>
</feature>
<dbReference type="AlphaFoldDB" id="A0A0G4IFY1"/>
<evidence type="ECO:0000259" key="6">
    <source>
        <dbReference type="PROSITE" id="PS50041"/>
    </source>
</evidence>
<evidence type="ECO:0000259" key="5">
    <source>
        <dbReference type="PROSITE" id="PS50026"/>
    </source>
</evidence>
<dbReference type="SMART" id="SM00034">
    <property type="entry name" value="CLECT"/>
    <property type="match status" value="1"/>
</dbReference>
<sequence>MKDSSLPLLGALLALGGENVGSAPSSCPSGWTLAAGSCLFRPRTPDGNLMKASWSAAETYCQTTGAHLASVVGVSDLSDLQQTCKGTEERNLACWIGLNDREEEGKFEYSDGVTNFGFENWDPLNKWYAVPAGSTECAKSQMEGGDDTYGCDADCVYVDSGDGKFSDGRCGVERPFVCEAPARQYEGMREFALTQLTGRRKDPLTVREFEFFESGHCEGSPLTCPESWEEDAELKTLCGTHSGSRVEWNECHTSYCAHPAIEAVFADPQMVRCVRLQRGKATSPDTTGEALWTLGFQISGGRWWSLPVRLSDGQATDVRIPFAPAWQSWLFKAGEKFKLNIPVANASDQQMQDARLKIVRKSQPKTFAAPYDSSVCDGRQVGIGLVGALPTIKAGGPSWVSEKDEETAKAQGGSGFSVLSWGGEDDEGLQIDQPDMYSVCLCLWGDDCGSDPSRRANSPTSPWVEVGRLGVEGVVTQMGDELLMRTDKPESVGVLGFSFMNSEANRVNSRIKFVQQGEGCFEGTNDNEHIRQVQCDPRRSYVCDSEPTRFAKVNGMEVQKWSPIGFSFSDPQELALCHCYQECDKEKSWVKVRPIAVGVALDPQPESSCGSLGGPCENNGVCVRMPDGRPDACDCGYGFRGTRCESRRAFNMTEFHLEGAPGIYNQQSFLASNGTSEVPPTDWDSLWMFPFSPEDGNLDKEEENEEEEEENREERESPATREAPSTPPQREGRGRTPSNDSPRAPKGVDPKEHLRRWVWRMRRLRYTILLAVAAAFIYLFVLMFRKKREIQALHSASMPPSMSNNGVYNGRVASLQQSGGVGVGGGNLPMFGVSSLPLSYLGGASEAEKGAKKEEKRGPQEARDGTARRGGGIPDDEEMDKHTGATRTDSNSSSPSIPTPPLDVSLRSTRTYREPAVIGRANERGGVADGGRDEDDVSVNEEEGRGDVERGLQAERERESENERDPGRRMHRSRTTPLSSHRPLSGQGERSLY</sequence>
<feature type="compositionally biased region" description="Acidic residues" evidence="2">
    <location>
        <begin position="932"/>
        <end position="941"/>
    </location>
</feature>
<feature type="compositionally biased region" description="Basic and acidic residues" evidence="2">
    <location>
        <begin position="942"/>
        <end position="968"/>
    </location>
</feature>
<evidence type="ECO:0008006" key="8">
    <source>
        <dbReference type="Google" id="ProtNLM"/>
    </source>
</evidence>